<feature type="binding site" evidence="3">
    <location>
        <position position="54"/>
    </location>
    <ligand>
        <name>pyruvate</name>
        <dbReference type="ChEBI" id="CHEBI:15361"/>
    </ligand>
</feature>
<accession>A0A7D5T3M1</accession>
<dbReference type="RefSeq" id="WP_179922479.1">
    <property type="nucleotide sequence ID" value="NZ_CP058909.1"/>
</dbReference>
<sequence>MDYRDIKQRLQGVAFTTATPFSEDGKDVLHDELSDNLHRIEDAGGSIFIPCGNTGEYYSLSTSERIDIVGTHVEATGDDATIVAGAGGSTKTAKYLISEYEDLGVDAAMVMYPRHTYIHEQGLIEYFRELADSTDLGLVIYKRGETIPRRVISELSTVENIVGVKYAVNDINDFSQTVSESPGDLVWLNGIAERYTPSFCLEGAEGNTTGIGNFIPEAVLALQEAVEAENWERVREIRDALRPLEDLREETGPNNSLANANNVPAVKYGMELAGLYGGPVRKPLVELSEEDRQRVEEYYQQVQDTTL</sequence>
<dbReference type="InterPro" id="IPR013785">
    <property type="entry name" value="Aldolase_TIM"/>
</dbReference>
<dbReference type="PANTHER" id="PTHR12128">
    <property type="entry name" value="DIHYDRODIPICOLINATE SYNTHASE"/>
    <property type="match status" value="1"/>
</dbReference>
<dbReference type="GO" id="GO:0008675">
    <property type="term" value="F:2-dehydro-3-deoxy-phosphogluconate aldolase activity"/>
    <property type="evidence" value="ECO:0007669"/>
    <property type="project" value="UniProtKB-ARBA"/>
</dbReference>
<dbReference type="CDD" id="cd00408">
    <property type="entry name" value="DHDPS-like"/>
    <property type="match status" value="1"/>
</dbReference>
<evidence type="ECO:0000256" key="3">
    <source>
        <dbReference type="PIRSR" id="PIRSR001365-2"/>
    </source>
</evidence>
<dbReference type="GO" id="GO:0008840">
    <property type="term" value="F:4-hydroxy-tetrahydrodipicolinate synthase activity"/>
    <property type="evidence" value="ECO:0007669"/>
    <property type="project" value="TreeGrafter"/>
</dbReference>
<dbReference type="GeneID" id="56083010"/>
<evidence type="ECO:0000256" key="1">
    <source>
        <dbReference type="ARBA" id="ARBA00023239"/>
    </source>
</evidence>
<dbReference type="InterPro" id="IPR002220">
    <property type="entry name" value="DapA-like"/>
</dbReference>
<evidence type="ECO:0000313" key="4">
    <source>
        <dbReference type="EMBL" id="QLH82011.1"/>
    </source>
</evidence>
<proteinExistence type="predicted"/>
<dbReference type="SUPFAM" id="SSF51569">
    <property type="entry name" value="Aldolase"/>
    <property type="match status" value="1"/>
</dbReference>
<evidence type="ECO:0000256" key="2">
    <source>
        <dbReference type="PIRSR" id="PIRSR001365-1"/>
    </source>
</evidence>
<dbReference type="AlphaFoldDB" id="A0A7D5T3M1"/>
<dbReference type="PIRSF" id="PIRSF001365">
    <property type="entry name" value="DHDPS"/>
    <property type="match status" value="1"/>
</dbReference>
<dbReference type="OrthoDB" id="33636at2157"/>
<evidence type="ECO:0000313" key="5">
    <source>
        <dbReference type="Proteomes" id="UP000509346"/>
    </source>
</evidence>
<dbReference type="Pfam" id="PF00701">
    <property type="entry name" value="DHDPS"/>
    <property type="match status" value="1"/>
</dbReference>
<keyword evidence="5" id="KW-1185">Reference proteome</keyword>
<protein>
    <submittedName>
        <fullName evidence="4">Dihydrodipicolinate synthase family protein</fullName>
    </submittedName>
</protein>
<dbReference type="PANTHER" id="PTHR12128:SF66">
    <property type="entry name" value="4-HYDROXY-2-OXOGLUTARATE ALDOLASE, MITOCHONDRIAL"/>
    <property type="match status" value="1"/>
</dbReference>
<dbReference type="Proteomes" id="UP000509346">
    <property type="component" value="Chromosome"/>
</dbReference>
<feature type="active site" description="Proton donor/acceptor" evidence="2">
    <location>
        <position position="141"/>
    </location>
</feature>
<feature type="active site" description="Schiff-base intermediate with substrate" evidence="2">
    <location>
        <position position="165"/>
    </location>
</feature>
<keyword evidence="1" id="KW-0456">Lyase</keyword>
<dbReference type="KEGG" id="hpel:HZS54_10435"/>
<dbReference type="Gene3D" id="3.20.20.70">
    <property type="entry name" value="Aldolase class I"/>
    <property type="match status" value="1"/>
</dbReference>
<name>A0A7D5T3M1_9EURY</name>
<dbReference type="SMART" id="SM01130">
    <property type="entry name" value="DHDPS"/>
    <property type="match status" value="1"/>
</dbReference>
<dbReference type="EMBL" id="CP058909">
    <property type="protein sequence ID" value="QLH82011.1"/>
    <property type="molecule type" value="Genomic_DNA"/>
</dbReference>
<reference evidence="4 5" key="1">
    <citation type="submission" date="2020-07" db="EMBL/GenBank/DDBJ databases">
        <title>Halosimplex litoreum sp. nov. and Halosimplex rubrum sp. nov., isolated from different salt environments.</title>
        <authorList>
            <person name="Cui H."/>
        </authorList>
    </citation>
    <scope>NUCLEOTIDE SEQUENCE [LARGE SCALE GENOMIC DNA]</scope>
    <source>
        <strain evidence="4 5">R2</strain>
    </source>
</reference>
<gene>
    <name evidence="4" type="ORF">HZS54_10435</name>
</gene>
<organism evidence="4 5">
    <name type="scientific">Halosimplex pelagicum</name>
    <dbReference type="NCBI Taxonomy" id="869886"/>
    <lineage>
        <taxon>Archaea</taxon>
        <taxon>Methanobacteriati</taxon>
        <taxon>Methanobacteriota</taxon>
        <taxon>Stenosarchaea group</taxon>
        <taxon>Halobacteria</taxon>
        <taxon>Halobacteriales</taxon>
        <taxon>Haloarculaceae</taxon>
        <taxon>Halosimplex</taxon>
    </lineage>
</organism>